<gene>
    <name evidence="7" type="ORF">MNBD_GAMMA01-2264</name>
</gene>
<evidence type="ECO:0000259" key="6">
    <source>
        <dbReference type="Pfam" id="PF02096"/>
    </source>
</evidence>
<dbReference type="AlphaFoldDB" id="A0A3B0VCA2"/>
<dbReference type="InterPro" id="IPR001708">
    <property type="entry name" value="YidC/ALB3/OXA1/COX18"/>
</dbReference>
<dbReference type="GO" id="GO:0005886">
    <property type="term" value="C:plasma membrane"/>
    <property type="evidence" value="ECO:0007669"/>
    <property type="project" value="TreeGrafter"/>
</dbReference>
<protein>
    <recommendedName>
        <fullName evidence="6">Membrane insertase YidC/Oxa/ALB C-terminal domain-containing protein</fullName>
    </recommendedName>
</protein>
<dbReference type="PANTHER" id="PTHR12428:SF65">
    <property type="entry name" value="CYTOCHROME C OXIDASE ASSEMBLY PROTEIN COX18, MITOCHONDRIAL"/>
    <property type="match status" value="1"/>
</dbReference>
<sequence>MKFQILIVCGFLLLATLLNAQQINIQDNQHILQLVDEQVKERHEFFGLASYYNQVHYYRVDQTDIYRINADTEPVILESGEWFAAVGRFSALVFQASGVEIHIDQKTTRLTIKQLPQGLKATIVGKPELATIAQELDQLRYHHLWDPFATLAKFSEGTLLWIQKNVVSSWTLVIVVFAILIKLLLLPLAIWTVKFQRRVSEVQTILSPKLSQIKKKYDGEEAHDRLMAAHKELGVSPFYTLKPLLATLIQIPVLIAIFNALGEMPQLAGATFLWVDDLAYPDVVMQLSTSIPLVGNQVSLLPFLM</sequence>
<evidence type="ECO:0000256" key="3">
    <source>
        <dbReference type="ARBA" id="ARBA00022989"/>
    </source>
</evidence>
<keyword evidence="3 5" id="KW-1133">Transmembrane helix</keyword>
<dbReference type="PANTHER" id="PTHR12428">
    <property type="entry name" value="OXA1"/>
    <property type="match status" value="1"/>
</dbReference>
<name>A0A3B0VCA2_9ZZZZ</name>
<evidence type="ECO:0000256" key="1">
    <source>
        <dbReference type="ARBA" id="ARBA00004141"/>
    </source>
</evidence>
<keyword evidence="4 5" id="KW-0472">Membrane</keyword>
<feature type="non-terminal residue" evidence="7">
    <location>
        <position position="305"/>
    </location>
</feature>
<organism evidence="7">
    <name type="scientific">hydrothermal vent metagenome</name>
    <dbReference type="NCBI Taxonomy" id="652676"/>
    <lineage>
        <taxon>unclassified sequences</taxon>
        <taxon>metagenomes</taxon>
        <taxon>ecological metagenomes</taxon>
    </lineage>
</organism>
<dbReference type="EMBL" id="UOEW01000273">
    <property type="protein sequence ID" value="VAW40521.1"/>
    <property type="molecule type" value="Genomic_DNA"/>
</dbReference>
<reference evidence="7" key="1">
    <citation type="submission" date="2018-06" db="EMBL/GenBank/DDBJ databases">
        <authorList>
            <person name="Zhirakovskaya E."/>
        </authorList>
    </citation>
    <scope>NUCLEOTIDE SEQUENCE</scope>
</reference>
<dbReference type="GO" id="GO:0051205">
    <property type="term" value="P:protein insertion into membrane"/>
    <property type="evidence" value="ECO:0007669"/>
    <property type="project" value="TreeGrafter"/>
</dbReference>
<evidence type="ECO:0000256" key="5">
    <source>
        <dbReference type="SAM" id="Phobius"/>
    </source>
</evidence>
<evidence type="ECO:0000313" key="7">
    <source>
        <dbReference type="EMBL" id="VAW40521.1"/>
    </source>
</evidence>
<proteinExistence type="predicted"/>
<evidence type="ECO:0000256" key="2">
    <source>
        <dbReference type="ARBA" id="ARBA00022692"/>
    </source>
</evidence>
<dbReference type="GO" id="GO:0032977">
    <property type="term" value="F:membrane insertase activity"/>
    <property type="evidence" value="ECO:0007669"/>
    <property type="project" value="InterPro"/>
</dbReference>
<accession>A0A3B0VCA2</accession>
<keyword evidence="2 5" id="KW-0812">Transmembrane</keyword>
<feature type="transmembrane region" description="Helical" evidence="5">
    <location>
        <begin position="170"/>
        <end position="191"/>
    </location>
</feature>
<comment type="subcellular location">
    <subcellularLocation>
        <location evidence="1">Membrane</location>
        <topology evidence="1">Multi-pass membrane protein</topology>
    </subcellularLocation>
</comment>
<dbReference type="InterPro" id="IPR028055">
    <property type="entry name" value="YidC/Oxa/ALB_C"/>
</dbReference>
<dbReference type="Pfam" id="PF02096">
    <property type="entry name" value="60KD_IMP"/>
    <property type="match status" value="1"/>
</dbReference>
<feature type="domain" description="Membrane insertase YidC/Oxa/ALB C-terminal" evidence="6">
    <location>
        <begin position="170"/>
        <end position="289"/>
    </location>
</feature>
<evidence type="ECO:0000256" key="4">
    <source>
        <dbReference type="ARBA" id="ARBA00023136"/>
    </source>
</evidence>